<dbReference type="Proteomes" id="UP001305779">
    <property type="component" value="Unassembled WGS sequence"/>
</dbReference>
<organism evidence="2 3">
    <name type="scientific">Zasmidium cellare</name>
    <name type="common">Wine cellar mold</name>
    <name type="synonym">Racodium cellare</name>
    <dbReference type="NCBI Taxonomy" id="395010"/>
    <lineage>
        <taxon>Eukaryota</taxon>
        <taxon>Fungi</taxon>
        <taxon>Dikarya</taxon>
        <taxon>Ascomycota</taxon>
        <taxon>Pezizomycotina</taxon>
        <taxon>Dothideomycetes</taxon>
        <taxon>Dothideomycetidae</taxon>
        <taxon>Mycosphaerellales</taxon>
        <taxon>Mycosphaerellaceae</taxon>
        <taxon>Zasmidium</taxon>
    </lineage>
</organism>
<evidence type="ECO:0008006" key="4">
    <source>
        <dbReference type="Google" id="ProtNLM"/>
    </source>
</evidence>
<sequence length="200" mass="21521">MLLHSLLALTPLALASAIPQATAPNTEIPSFGERFGIAADGPGIINTDLRAQAGRLYIGGPQTPTCEDNARQDFATFVQYSDKTLYLFKYGNPPQQIWVDASGMGQGITGFSNVDGNSTAPRNASFAEFEIDEETGDLTFEGTGAKACPTTEEGRWSVWFTTSETPGWQEGCVDVTLRAYSAPARVAYMICPNEKPKQGL</sequence>
<evidence type="ECO:0000313" key="2">
    <source>
        <dbReference type="EMBL" id="KAK4499687.1"/>
    </source>
</evidence>
<dbReference type="EMBL" id="JAXOVC010000007">
    <property type="protein sequence ID" value="KAK4499687.1"/>
    <property type="molecule type" value="Genomic_DNA"/>
</dbReference>
<keyword evidence="1" id="KW-0732">Signal</keyword>
<accession>A0ABR0EDY2</accession>
<keyword evidence="3" id="KW-1185">Reference proteome</keyword>
<evidence type="ECO:0000256" key="1">
    <source>
        <dbReference type="SAM" id="SignalP"/>
    </source>
</evidence>
<proteinExistence type="predicted"/>
<feature type="chain" id="PRO_5045639955" description="Cell wall protein PhiA" evidence="1">
    <location>
        <begin position="18"/>
        <end position="200"/>
    </location>
</feature>
<feature type="signal peptide" evidence="1">
    <location>
        <begin position="1"/>
        <end position="17"/>
    </location>
</feature>
<name>A0ABR0EDY2_ZASCE</name>
<comment type="caution">
    <text evidence="2">The sequence shown here is derived from an EMBL/GenBank/DDBJ whole genome shotgun (WGS) entry which is preliminary data.</text>
</comment>
<protein>
    <recommendedName>
        <fullName evidence="4">Cell wall protein PhiA</fullName>
    </recommendedName>
</protein>
<reference evidence="2 3" key="1">
    <citation type="journal article" date="2023" name="G3 (Bethesda)">
        <title>A chromosome-level genome assembly of Zasmidium syzygii isolated from banana leaves.</title>
        <authorList>
            <person name="van Westerhoven A.C."/>
            <person name="Mehrabi R."/>
            <person name="Talebi R."/>
            <person name="Steentjes M.B.F."/>
            <person name="Corcolon B."/>
            <person name="Chong P.A."/>
            <person name="Kema G.H.J."/>
            <person name="Seidl M.F."/>
        </authorList>
    </citation>
    <scope>NUCLEOTIDE SEQUENCE [LARGE SCALE GENOMIC DNA]</scope>
    <source>
        <strain evidence="2 3">P124</strain>
    </source>
</reference>
<evidence type="ECO:0000313" key="3">
    <source>
        <dbReference type="Proteomes" id="UP001305779"/>
    </source>
</evidence>
<gene>
    <name evidence="2" type="ORF">PRZ48_010205</name>
</gene>